<evidence type="ECO:0000256" key="1">
    <source>
        <dbReference type="SAM" id="MobiDB-lite"/>
    </source>
</evidence>
<comment type="caution">
    <text evidence="2">The sequence shown here is derived from an EMBL/GenBank/DDBJ whole genome shotgun (WGS) entry which is preliminary data.</text>
</comment>
<protein>
    <submittedName>
        <fullName evidence="2">Uncharacterized protein</fullName>
    </submittedName>
</protein>
<dbReference type="AlphaFoldDB" id="A0A8S9SHM2"/>
<accession>A0A8S9SHM2</accession>
<name>A0A8S9SHM2_BRACR</name>
<organism evidence="2 3">
    <name type="scientific">Brassica cretica</name>
    <name type="common">Mustard</name>
    <dbReference type="NCBI Taxonomy" id="69181"/>
    <lineage>
        <taxon>Eukaryota</taxon>
        <taxon>Viridiplantae</taxon>
        <taxon>Streptophyta</taxon>
        <taxon>Embryophyta</taxon>
        <taxon>Tracheophyta</taxon>
        <taxon>Spermatophyta</taxon>
        <taxon>Magnoliopsida</taxon>
        <taxon>eudicotyledons</taxon>
        <taxon>Gunneridae</taxon>
        <taxon>Pentapetalae</taxon>
        <taxon>rosids</taxon>
        <taxon>malvids</taxon>
        <taxon>Brassicales</taxon>
        <taxon>Brassicaceae</taxon>
        <taxon>Brassiceae</taxon>
        <taxon>Brassica</taxon>
    </lineage>
</organism>
<gene>
    <name evidence="2" type="ORF">F2Q69_00037325</name>
</gene>
<evidence type="ECO:0000313" key="3">
    <source>
        <dbReference type="Proteomes" id="UP000712600"/>
    </source>
</evidence>
<evidence type="ECO:0000313" key="2">
    <source>
        <dbReference type="EMBL" id="KAF3600299.1"/>
    </source>
</evidence>
<feature type="compositionally biased region" description="Basic and acidic residues" evidence="1">
    <location>
        <begin position="1"/>
        <end position="18"/>
    </location>
</feature>
<dbReference type="Proteomes" id="UP000712600">
    <property type="component" value="Unassembled WGS sequence"/>
</dbReference>
<proteinExistence type="predicted"/>
<reference evidence="2" key="1">
    <citation type="submission" date="2019-12" db="EMBL/GenBank/DDBJ databases">
        <title>Genome sequencing and annotation of Brassica cretica.</title>
        <authorList>
            <person name="Studholme D.J."/>
            <person name="Sarris P."/>
        </authorList>
    </citation>
    <scope>NUCLEOTIDE SEQUENCE</scope>
    <source>
        <strain evidence="2">PFS-109/04</strain>
        <tissue evidence="2">Leaf</tissue>
    </source>
</reference>
<dbReference type="EMBL" id="QGKX02000004">
    <property type="protein sequence ID" value="KAF3600299.1"/>
    <property type="molecule type" value="Genomic_DNA"/>
</dbReference>
<feature type="region of interest" description="Disordered" evidence="1">
    <location>
        <begin position="1"/>
        <end position="45"/>
    </location>
</feature>
<sequence>MKENRRDKQLSELPRNVDHTQSWRRPDTHHLQNYSNRGDLKKGRTDMTETTTCKIQNLDLHLRRSQNLYTRKESDIKHLKHMNNQKVRQIH</sequence>